<sequence>MSRTGMRSDRLDRLAAMLGGQSHLKLGDVAADLGVSEMTIRRDVLESGGRFACLGGHVIGAQTEAAGGYALDRETDQHAAAKAAACARAVELIEQDDTIFIDCGTTLPHLAALIPAELRLTAVCYSLNIADILSRRDNTRLILLGGVFHQGAASFSGEAALQELLSLNINKAFLSAGGVHEERGVTCSHFHEVPVKQAAIARAVNTHLVVDASKFGTVRPARFADADAFTSIISDRT</sequence>
<dbReference type="InterPro" id="IPR001034">
    <property type="entry name" value="DeoR_HTH"/>
</dbReference>
<evidence type="ECO:0000256" key="2">
    <source>
        <dbReference type="ARBA" id="ARBA00023125"/>
    </source>
</evidence>
<dbReference type="InterPro" id="IPR018356">
    <property type="entry name" value="Tscrpt_reg_HTH_DeoR_CS"/>
</dbReference>
<dbReference type="InterPro" id="IPR037171">
    <property type="entry name" value="NagB/RpiA_transferase-like"/>
</dbReference>
<keyword evidence="3" id="KW-0804">Transcription</keyword>
<dbReference type="PANTHER" id="PTHR30363:SF8">
    <property type="entry name" value="DEOXYRIBOSE OPERON REPRESSOR"/>
    <property type="match status" value="1"/>
</dbReference>
<protein>
    <submittedName>
        <fullName evidence="5">DeoR family transcriptional regulator</fullName>
    </submittedName>
</protein>
<gene>
    <name evidence="5" type="ORF">ABUE31_07045</name>
</gene>
<dbReference type="SUPFAM" id="SSF100950">
    <property type="entry name" value="NagB/RpiA/CoA transferase-like"/>
    <property type="match status" value="1"/>
</dbReference>
<dbReference type="PROSITE" id="PS00894">
    <property type="entry name" value="HTH_DEOR_1"/>
    <property type="match status" value="1"/>
</dbReference>
<evidence type="ECO:0000313" key="6">
    <source>
        <dbReference type="Proteomes" id="UP001556196"/>
    </source>
</evidence>
<dbReference type="Pfam" id="PF00455">
    <property type="entry name" value="DeoRC"/>
    <property type="match status" value="1"/>
</dbReference>
<evidence type="ECO:0000259" key="4">
    <source>
        <dbReference type="PROSITE" id="PS51000"/>
    </source>
</evidence>
<keyword evidence="6" id="KW-1185">Reference proteome</keyword>
<evidence type="ECO:0000256" key="3">
    <source>
        <dbReference type="ARBA" id="ARBA00023163"/>
    </source>
</evidence>
<dbReference type="Pfam" id="PF08220">
    <property type="entry name" value="HTH_DeoR"/>
    <property type="match status" value="1"/>
</dbReference>
<comment type="caution">
    <text evidence="5">The sequence shown here is derived from an EMBL/GenBank/DDBJ whole genome shotgun (WGS) entry which is preliminary data.</text>
</comment>
<keyword evidence="2" id="KW-0238">DNA-binding</keyword>
<evidence type="ECO:0000256" key="1">
    <source>
        <dbReference type="ARBA" id="ARBA00023015"/>
    </source>
</evidence>
<evidence type="ECO:0000313" key="5">
    <source>
        <dbReference type="EMBL" id="MEW9805733.1"/>
    </source>
</evidence>
<accession>A0ABV3QXR2</accession>
<proteinExistence type="predicted"/>
<organism evidence="5 6">
    <name type="scientific">Mesorhizobium marinum</name>
    <dbReference type="NCBI Taxonomy" id="3228790"/>
    <lineage>
        <taxon>Bacteria</taxon>
        <taxon>Pseudomonadati</taxon>
        <taxon>Pseudomonadota</taxon>
        <taxon>Alphaproteobacteria</taxon>
        <taxon>Hyphomicrobiales</taxon>
        <taxon>Phyllobacteriaceae</taxon>
        <taxon>Mesorhizobium</taxon>
    </lineage>
</organism>
<reference evidence="5 6" key="1">
    <citation type="submission" date="2024-06" db="EMBL/GenBank/DDBJ databases">
        <authorList>
            <person name="Tuo L."/>
        </authorList>
    </citation>
    <scope>NUCLEOTIDE SEQUENCE [LARGE SCALE GENOMIC DNA]</scope>
    <source>
        <strain evidence="5 6">ZMM04-5</strain>
    </source>
</reference>
<feature type="domain" description="HTH deoR-type" evidence="4">
    <location>
        <begin position="7"/>
        <end position="71"/>
    </location>
</feature>
<dbReference type="PROSITE" id="PS51000">
    <property type="entry name" value="HTH_DEOR_2"/>
    <property type="match status" value="1"/>
</dbReference>
<dbReference type="InterPro" id="IPR050313">
    <property type="entry name" value="Carb_Metab_HTH_regulators"/>
</dbReference>
<dbReference type="Proteomes" id="UP001556196">
    <property type="component" value="Unassembled WGS sequence"/>
</dbReference>
<dbReference type="EMBL" id="JBFOCI010000002">
    <property type="protein sequence ID" value="MEW9805733.1"/>
    <property type="molecule type" value="Genomic_DNA"/>
</dbReference>
<dbReference type="InterPro" id="IPR014036">
    <property type="entry name" value="DeoR-like_C"/>
</dbReference>
<name>A0ABV3QXR2_9HYPH</name>
<keyword evidence="1" id="KW-0805">Transcription regulation</keyword>
<dbReference type="PANTHER" id="PTHR30363">
    <property type="entry name" value="HTH-TYPE TRANSCRIPTIONAL REGULATOR SRLR-RELATED"/>
    <property type="match status" value="1"/>
</dbReference>
<dbReference type="SMART" id="SM01134">
    <property type="entry name" value="DeoRC"/>
    <property type="match status" value="1"/>
</dbReference>
<dbReference type="RefSeq" id="WP_367722822.1">
    <property type="nucleotide sequence ID" value="NZ_JBFOCI010000002.1"/>
</dbReference>